<gene>
    <name evidence="2" type="ORF">GGQ68_001981</name>
</gene>
<sequence length="171" mass="18705">MILRALAVGAGMMGAIGASQFPEFSQQYMQRLGGAVDELDRQITRYAADAAEVGMTLPDYLDRLAKEGPLARTQAQNMISDMARYEQLAADLGALQGAGPFMRAKLATHLGDAQIWARARETYKPAVPATFEGATFAGTGFVAGWLGLTLIFGFLRRLVLTLRRPIRRRRV</sequence>
<dbReference type="AlphaFoldDB" id="A0A7W6DT94"/>
<protein>
    <submittedName>
        <fullName evidence="2">Polyhydroxyalkanoate synthesis regulator phasin</fullName>
    </submittedName>
</protein>
<feature type="transmembrane region" description="Helical" evidence="1">
    <location>
        <begin position="136"/>
        <end position="159"/>
    </location>
</feature>
<accession>A0A7W6DT94</accession>
<keyword evidence="1" id="KW-0812">Transmembrane</keyword>
<proteinExistence type="predicted"/>
<dbReference type="RefSeq" id="WP_183965389.1">
    <property type="nucleotide sequence ID" value="NZ_BAABBZ010000018.1"/>
</dbReference>
<reference evidence="2 3" key="1">
    <citation type="submission" date="2020-08" db="EMBL/GenBank/DDBJ databases">
        <title>Genomic Encyclopedia of Type Strains, Phase IV (KMG-IV): sequencing the most valuable type-strain genomes for metagenomic binning, comparative biology and taxonomic classification.</title>
        <authorList>
            <person name="Goeker M."/>
        </authorList>
    </citation>
    <scope>NUCLEOTIDE SEQUENCE [LARGE SCALE GENOMIC DNA]</scope>
    <source>
        <strain evidence="2 3">DSM 102235</strain>
    </source>
</reference>
<name>A0A7W6DT94_9RHOB</name>
<keyword evidence="1" id="KW-1133">Transmembrane helix</keyword>
<evidence type="ECO:0000313" key="2">
    <source>
        <dbReference type="EMBL" id="MBB3985648.1"/>
    </source>
</evidence>
<dbReference type="EMBL" id="JACIEJ010000004">
    <property type="protein sequence ID" value="MBB3985648.1"/>
    <property type="molecule type" value="Genomic_DNA"/>
</dbReference>
<evidence type="ECO:0000313" key="3">
    <source>
        <dbReference type="Proteomes" id="UP000541426"/>
    </source>
</evidence>
<dbReference type="Pfam" id="PF11157">
    <property type="entry name" value="DUF2937"/>
    <property type="match status" value="1"/>
</dbReference>
<comment type="caution">
    <text evidence="2">The sequence shown here is derived from an EMBL/GenBank/DDBJ whole genome shotgun (WGS) entry which is preliminary data.</text>
</comment>
<organism evidence="2 3">
    <name type="scientific">Sagittula marina</name>
    <dbReference type="NCBI Taxonomy" id="943940"/>
    <lineage>
        <taxon>Bacteria</taxon>
        <taxon>Pseudomonadati</taxon>
        <taxon>Pseudomonadota</taxon>
        <taxon>Alphaproteobacteria</taxon>
        <taxon>Rhodobacterales</taxon>
        <taxon>Roseobacteraceae</taxon>
        <taxon>Sagittula</taxon>
    </lineage>
</organism>
<dbReference type="Proteomes" id="UP000541426">
    <property type="component" value="Unassembled WGS sequence"/>
</dbReference>
<evidence type="ECO:0000256" key="1">
    <source>
        <dbReference type="SAM" id="Phobius"/>
    </source>
</evidence>
<keyword evidence="1" id="KW-0472">Membrane</keyword>
<dbReference type="InterPro" id="IPR022584">
    <property type="entry name" value="DUF2937"/>
</dbReference>
<keyword evidence="3" id="KW-1185">Reference proteome</keyword>